<feature type="transmembrane region" description="Helical" evidence="1">
    <location>
        <begin position="42"/>
        <end position="61"/>
    </location>
</feature>
<dbReference type="Gene3D" id="1.20.120.1630">
    <property type="match status" value="1"/>
</dbReference>
<feature type="transmembrane region" description="Helical" evidence="1">
    <location>
        <begin position="138"/>
        <end position="157"/>
    </location>
</feature>
<keyword evidence="1" id="KW-1133">Transmembrane helix</keyword>
<keyword evidence="1" id="KW-0812">Transmembrane</keyword>
<comment type="caution">
    <text evidence="2">The sequence shown here is derived from an EMBL/GenBank/DDBJ whole genome shotgun (WGS) entry which is preliminary data.</text>
</comment>
<dbReference type="Pfam" id="PF06966">
    <property type="entry name" value="DUF1295"/>
    <property type="match status" value="1"/>
</dbReference>
<proteinExistence type="predicted"/>
<dbReference type="Proteomes" id="UP000050929">
    <property type="component" value="Unassembled WGS sequence"/>
</dbReference>
<organism evidence="2 3">
    <name type="scientific">Companilactobacillus tucceti DSM 20183</name>
    <dbReference type="NCBI Taxonomy" id="1423811"/>
    <lineage>
        <taxon>Bacteria</taxon>
        <taxon>Bacillati</taxon>
        <taxon>Bacillota</taxon>
        <taxon>Bacilli</taxon>
        <taxon>Lactobacillales</taxon>
        <taxon>Lactobacillaceae</taxon>
        <taxon>Companilactobacillus</taxon>
    </lineage>
</organism>
<dbReference type="AlphaFoldDB" id="A0A0R1J4G0"/>
<evidence type="ECO:0000313" key="2">
    <source>
        <dbReference type="EMBL" id="KRK63769.1"/>
    </source>
</evidence>
<name>A0A0R1J4G0_9LACO</name>
<dbReference type="PROSITE" id="PS50244">
    <property type="entry name" value="S5A_REDUCTASE"/>
    <property type="match status" value="1"/>
</dbReference>
<reference evidence="2 3" key="1">
    <citation type="journal article" date="2015" name="Genome Announc.">
        <title>Expanding the biotechnology potential of lactobacilli through comparative genomics of 213 strains and associated genera.</title>
        <authorList>
            <person name="Sun Z."/>
            <person name="Harris H.M."/>
            <person name="McCann A."/>
            <person name="Guo C."/>
            <person name="Argimon S."/>
            <person name="Zhang W."/>
            <person name="Yang X."/>
            <person name="Jeffery I.B."/>
            <person name="Cooney J.C."/>
            <person name="Kagawa T.F."/>
            <person name="Liu W."/>
            <person name="Song Y."/>
            <person name="Salvetti E."/>
            <person name="Wrobel A."/>
            <person name="Rasinkangas P."/>
            <person name="Parkhill J."/>
            <person name="Rea M.C."/>
            <person name="O'Sullivan O."/>
            <person name="Ritari J."/>
            <person name="Douillard F.P."/>
            <person name="Paul Ross R."/>
            <person name="Yang R."/>
            <person name="Briner A.E."/>
            <person name="Felis G.E."/>
            <person name="de Vos W.M."/>
            <person name="Barrangou R."/>
            <person name="Klaenhammer T.R."/>
            <person name="Caufield P.W."/>
            <person name="Cui Y."/>
            <person name="Zhang H."/>
            <person name="O'Toole P.W."/>
        </authorList>
    </citation>
    <scope>NUCLEOTIDE SEQUENCE [LARGE SCALE GENOMIC DNA]</scope>
    <source>
        <strain evidence="2 3">DSM 20183</strain>
    </source>
</reference>
<feature type="transmembrane region" description="Helical" evidence="1">
    <location>
        <begin position="12"/>
        <end position="30"/>
    </location>
</feature>
<sequence>MYGIHKKTTSAKISLLVIQIIYLIIVYWLILGHFDNFMISNINIMILIVFLRLNSMMFFWLPRGISFKEAIGNGLAFGLYYLGFPILAVFGNINMPMIVVGWILFILGSIINTTSELLRKPFKDDPNNKDKLYTGGLFKYAIHINYFGDVLWVTGLALATCNLWSLIIPIFLLLLFVFSYIPNADKYLKHHYGQSFVEYQRSTKELIPWVW</sequence>
<dbReference type="InterPro" id="IPR010721">
    <property type="entry name" value="UstE-like"/>
</dbReference>
<evidence type="ECO:0000256" key="1">
    <source>
        <dbReference type="SAM" id="Phobius"/>
    </source>
</evidence>
<dbReference type="GO" id="GO:0016020">
    <property type="term" value="C:membrane"/>
    <property type="evidence" value="ECO:0007669"/>
    <property type="project" value="TreeGrafter"/>
</dbReference>
<dbReference type="PANTHER" id="PTHR32251">
    <property type="entry name" value="3-OXO-5-ALPHA-STEROID 4-DEHYDROGENASE"/>
    <property type="match status" value="1"/>
</dbReference>
<feature type="transmembrane region" description="Helical" evidence="1">
    <location>
        <begin position="73"/>
        <end position="93"/>
    </location>
</feature>
<dbReference type="STRING" id="1423811.FC72_GL001170"/>
<accession>A0A0R1J4G0</accession>
<dbReference type="EMBL" id="AZDG01000023">
    <property type="protein sequence ID" value="KRK63769.1"/>
    <property type="molecule type" value="Genomic_DNA"/>
</dbReference>
<keyword evidence="3" id="KW-1185">Reference proteome</keyword>
<feature type="transmembrane region" description="Helical" evidence="1">
    <location>
        <begin position="163"/>
        <end position="181"/>
    </location>
</feature>
<evidence type="ECO:0000313" key="3">
    <source>
        <dbReference type="Proteomes" id="UP000050929"/>
    </source>
</evidence>
<dbReference type="RefSeq" id="WP_057767096.1">
    <property type="nucleotide sequence ID" value="NZ_AZDG01000023.1"/>
</dbReference>
<feature type="transmembrane region" description="Helical" evidence="1">
    <location>
        <begin position="99"/>
        <end position="118"/>
    </location>
</feature>
<dbReference type="OrthoDB" id="9779233at2"/>
<gene>
    <name evidence="2" type="ORF">FC72_GL001170</name>
</gene>
<dbReference type="PATRIC" id="fig|1423811.3.peg.1187"/>
<keyword evidence="1" id="KW-0472">Membrane</keyword>
<dbReference type="PANTHER" id="PTHR32251:SF15">
    <property type="entry name" value="3-OXO-5-ALPHA-STEROID 4-DEHYDROGENASE (DUF1295)"/>
    <property type="match status" value="1"/>
</dbReference>
<protein>
    <submittedName>
        <fullName evidence="2">Uncharacterized protein</fullName>
    </submittedName>
</protein>